<accession>A0A7I8KVH2</accession>
<dbReference type="PANTHER" id="PTHR32010">
    <property type="entry name" value="PHOTOSYSTEM II STABILITY/ASSEMBLY FACTOR HCF136, CHLOROPLASTIC"/>
    <property type="match status" value="1"/>
</dbReference>
<dbReference type="InterPro" id="IPR008507">
    <property type="entry name" value="DUF789"/>
</dbReference>
<feature type="region of interest" description="Disordered" evidence="1">
    <location>
        <begin position="67"/>
        <end position="86"/>
    </location>
</feature>
<feature type="compositionally biased region" description="Gly residues" evidence="1">
    <location>
        <begin position="51"/>
        <end position="61"/>
    </location>
</feature>
<protein>
    <submittedName>
        <fullName evidence="2">Uncharacterized protein</fullName>
    </submittedName>
</protein>
<dbReference type="EMBL" id="LR746272">
    <property type="protein sequence ID" value="CAA7401799.1"/>
    <property type="molecule type" value="Genomic_DNA"/>
</dbReference>
<gene>
    <name evidence="2" type="ORF">SI8410_09012477</name>
</gene>
<dbReference type="Proteomes" id="UP000663760">
    <property type="component" value="Chromosome 9"/>
</dbReference>
<evidence type="ECO:0000313" key="2">
    <source>
        <dbReference type="EMBL" id="CAA7401799.1"/>
    </source>
</evidence>
<sequence length="132" mass="14189">MSLRDLHPASWYSVAWYPIYRIPQGAFRASFLTYHSLGHAAQRRRTPPGGSPVGGGGGGDGCIVSPPLGMESYNAQGEGWLEPREGAASGALEGRLGAMGRAASVFSRGTVRRGPAQVRNNHPDYEFFLSRK</sequence>
<feature type="region of interest" description="Disordered" evidence="1">
    <location>
        <begin position="40"/>
        <end position="62"/>
    </location>
</feature>
<evidence type="ECO:0000313" key="3">
    <source>
        <dbReference type="Proteomes" id="UP000663760"/>
    </source>
</evidence>
<evidence type="ECO:0000256" key="1">
    <source>
        <dbReference type="SAM" id="MobiDB-lite"/>
    </source>
</evidence>
<proteinExistence type="predicted"/>
<keyword evidence="3" id="KW-1185">Reference proteome</keyword>
<dbReference type="Pfam" id="PF05623">
    <property type="entry name" value="DUF789"/>
    <property type="match status" value="1"/>
</dbReference>
<dbReference type="PANTHER" id="PTHR32010:SF18">
    <property type="entry name" value="DUF789 FAMILY PROTEIN"/>
    <property type="match status" value="1"/>
</dbReference>
<organism evidence="2 3">
    <name type="scientific">Spirodela intermedia</name>
    <name type="common">Intermediate duckweed</name>
    <dbReference type="NCBI Taxonomy" id="51605"/>
    <lineage>
        <taxon>Eukaryota</taxon>
        <taxon>Viridiplantae</taxon>
        <taxon>Streptophyta</taxon>
        <taxon>Embryophyta</taxon>
        <taxon>Tracheophyta</taxon>
        <taxon>Spermatophyta</taxon>
        <taxon>Magnoliopsida</taxon>
        <taxon>Liliopsida</taxon>
        <taxon>Araceae</taxon>
        <taxon>Lemnoideae</taxon>
        <taxon>Spirodela</taxon>
    </lineage>
</organism>
<name>A0A7I8KVH2_SPIIN</name>
<dbReference type="AlphaFoldDB" id="A0A7I8KVH2"/>
<dbReference type="OrthoDB" id="1920576at2759"/>
<reference evidence="2" key="1">
    <citation type="submission" date="2020-02" db="EMBL/GenBank/DDBJ databases">
        <authorList>
            <person name="Scholz U."/>
            <person name="Mascher M."/>
            <person name="Fiebig A."/>
        </authorList>
    </citation>
    <scope>NUCLEOTIDE SEQUENCE</scope>
</reference>